<protein>
    <submittedName>
        <fullName evidence="1">Uncharacterized protein</fullName>
    </submittedName>
</protein>
<sequence>MFLEIPVQEQLMSVLSGPGVIEKLNYRFTRQKQDENGIEDVYDGRLYKELSSENGFLSNPDHISLLGNTDGVALVRSSKQESGQYIML</sequence>
<comment type="caution">
    <text evidence="1">The sequence shown here is derived from an EMBL/GenBank/DDBJ whole genome shotgun (WGS) entry which is preliminary data.</text>
</comment>
<dbReference type="OrthoDB" id="5990030at2759"/>
<name>A0A9W9ZDF1_9CNID</name>
<dbReference type="EMBL" id="MU826360">
    <property type="protein sequence ID" value="KAJ7378979.1"/>
    <property type="molecule type" value="Genomic_DNA"/>
</dbReference>
<dbReference type="Proteomes" id="UP001163046">
    <property type="component" value="Unassembled WGS sequence"/>
</dbReference>
<proteinExistence type="predicted"/>
<keyword evidence="2" id="KW-1185">Reference proteome</keyword>
<organism evidence="1 2">
    <name type="scientific">Desmophyllum pertusum</name>
    <dbReference type="NCBI Taxonomy" id="174260"/>
    <lineage>
        <taxon>Eukaryota</taxon>
        <taxon>Metazoa</taxon>
        <taxon>Cnidaria</taxon>
        <taxon>Anthozoa</taxon>
        <taxon>Hexacorallia</taxon>
        <taxon>Scleractinia</taxon>
        <taxon>Caryophylliina</taxon>
        <taxon>Caryophylliidae</taxon>
        <taxon>Desmophyllum</taxon>
    </lineage>
</organism>
<gene>
    <name evidence="1" type="ORF">OS493_018773</name>
</gene>
<dbReference type="AlphaFoldDB" id="A0A9W9ZDF1"/>
<accession>A0A9W9ZDF1</accession>
<reference evidence="1" key="1">
    <citation type="submission" date="2023-01" db="EMBL/GenBank/DDBJ databases">
        <title>Genome assembly of the deep-sea coral Lophelia pertusa.</title>
        <authorList>
            <person name="Herrera S."/>
            <person name="Cordes E."/>
        </authorList>
    </citation>
    <scope>NUCLEOTIDE SEQUENCE</scope>
    <source>
        <strain evidence="1">USNM1676648</strain>
        <tissue evidence="1">Polyp</tissue>
    </source>
</reference>
<evidence type="ECO:0000313" key="2">
    <source>
        <dbReference type="Proteomes" id="UP001163046"/>
    </source>
</evidence>
<evidence type="ECO:0000313" key="1">
    <source>
        <dbReference type="EMBL" id="KAJ7378979.1"/>
    </source>
</evidence>